<evidence type="ECO:0000313" key="4">
    <source>
        <dbReference type="EMBL" id="CEJ57475.1"/>
    </source>
</evidence>
<feature type="transmembrane region" description="Helical" evidence="2">
    <location>
        <begin position="137"/>
        <end position="157"/>
    </location>
</feature>
<evidence type="ECO:0000256" key="2">
    <source>
        <dbReference type="SAM" id="Phobius"/>
    </source>
</evidence>
<feature type="transmembrane region" description="Helical" evidence="2">
    <location>
        <begin position="62"/>
        <end position="84"/>
    </location>
</feature>
<dbReference type="OrthoDB" id="3918601at2759"/>
<keyword evidence="2" id="KW-0472">Membrane</keyword>
<dbReference type="PANTHER" id="PTHR39614:SF2">
    <property type="entry name" value="INTEGRAL MEMBRANE PROTEIN"/>
    <property type="match status" value="1"/>
</dbReference>
<feature type="domain" description="Rhodopsin" evidence="3">
    <location>
        <begin position="47"/>
        <end position="273"/>
    </location>
</feature>
<feature type="transmembrane region" description="Helical" evidence="2">
    <location>
        <begin position="104"/>
        <end position="125"/>
    </location>
</feature>
<feature type="region of interest" description="Disordered" evidence="1">
    <location>
        <begin position="288"/>
        <end position="340"/>
    </location>
</feature>
<protein>
    <recommendedName>
        <fullName evidence="3">Rhodopsin domain-containing protein</fullName>
    </recommendedName>
</protein>
<dbReference type="STRING" id="104259.A0A0F7TPY7"/>
<proteinExistence type="predicted"/>
<keyword evidence="5" id="KW-1185">Reference proteome</keyword>
<dbReference type="AlphaFoldDB" id="A0A0F7TPY7"/>
<dbReference type="Pfam" id="PF20684">
    <property type="entry name" value="Fung_rhodopsin"/>
    <property type="match status" value="1"/>
</dbReference>
<sequence>MPMASATPLPSGVNPPLTTDNDDNHGGLVVIMTSLALVLVLASLAARIFSAVQRHIFQRDDLLFGILVVVSIVQIAVVFCQVHQGWGVRTEFLTVTHDPMLKTAYAADVLSVFVLGISKITSCLFYETLFSQMNLRLIRGILAIMVTWTGLSVILLAVRCSDKPWYDISDAQCSSLFPRWIAITVFDIVTEILLFLYAGLAIHKIQISLRKKIMVGVTLESRVLLIPLAGIRLYYVNKQIISSDPILLGAYSTITTEIYIAMSVVCLISAFLKSFIAVFEDKNGLSYTDGTSGSRSRKSKQFVSASTASPSSKMGPHSSASADRLKGWEREEDPIIEQGDGRGLQILKTVHLDVRDESIELAEQGAASTSSPG</sequence>
<feature type="transmembrane region" description="Helical" evidence="2">
    <location>
        <begin position="27"/>
        <end position="50"/>
    </location>
</feature>
<dbReference type="EMBL" id="CDHK01000005">
    <property type="protein sequence ID" value="CEJ57475.1"/>
    <property type="molecule type" value="Genomic_DNA"/>
</dbReference>
<name>A0A0F7TPY7_PENBI</name>
<organism evidence="4 5">
    <name type="scientific">Penicillium brasilianum</name>
    <dbReference type="NCBI Taxonomy" id="104259"/>
    <lineage>
        <taxon>Eukaryota</taxon>
        <taxon>Fungi</taxon>
        <taxon>Dikarya</taxon>
        <taxon>Ascomycota</taxon>
        <taxon>Pezizomycotina</taxon>
        <taxon>Eurotiomycetes</taxon>
        <taxon>Eurotiomycetidae</taxon>
        <taxon>Eurotiales</taxon>
        <taxon>Aspergillaceae</taxon>
        <taxon>Penicillium</taxon>
    </lineage>
</organism>
<accession>A0A0F7TPY7</accession>
<evidence type="ECO:0000313" key="5">
    <source>
        <dbReference type="Proteomes" id="UP000042958"/>
    </source>
</evidence>
<feature type="compositionally biased region" description="Polar residues" evidence="1">
    <location>
        <begin position="301"/>
        <end position="312"/>
    </location>
</feature>
<dbReference type="InterPro" id="IPR049326">
    <property type="entry name" value="Rhodopsin_dom_fungi"/>
</dbReference>
<dbReference type="Proteomes" id="UP000042958">
    <property type="component" value="Unassembled WGS sequence"/>
</dbReference>
<keyword evidence="2" id="KW-1133">Transmembrane helix</keyword>
<reference evidence="5" key="1">
    <citation type="journal article" date="2015" name="Genome Announc.">
        <title>Draft genome sequence of the fungus Penicillium brasilianum MG11.</title>
        <authorList>
            <person name="Horn F."/>
            <person name="Linde J."/>
            <person name="Mattern D.J."/>
            <person name="Walther G."/>
            <person name="Guthke R."/>
            <person name="Brakhage A.A."/>
            <person name="Valiante V."/>
        </authorList>
    </citation>
    <scope>NUCLEOTIDE SEQUENCE [LARGE SCALE GENOMIC DNA]</scope>
    <source>
        <strain evidence="5">MG11</strain>
    </source>
</reference>
<feature type="transmembrane region" description="Helical" evidence="2">
    <location>
        <begin position="177"/>
        <end position="201"/>
    </location>
</feature>
<keyword evidence="2" id="KW-0812">Transmembrane</keyword>
<feature type="transmembrane region" description="Helical" evidence="2">
    <location>
        <begin position="213"/>
        <end position="235"/>
    </location>
</feature>
<dbReference type="PANTHER" id="PTHR39614">
    <property type="entry name" value="INTEGRAL MEMBRANE PROTEIN"/>
    <property type="match status" value="1"/>
</dbReference>
<gene>
    <name evidence="4" type="ORF">PMG11_06166</name>
</gene>
<evidence type="ECO:0000256" key="1">
    <source>
        <dbReference type="SAM" id="MobiDB-lite"/>
    </source>
</evidence>
<evidence type="ECO:0000259" key="3">
    <source>
        <dbReference type="Pfam" id="PF20684"/>
    </source>
</evidence>